<dbReference type="InterPro" id="IPR036637">
    <property type="entry name" value="Phosphohistidine_dom_sf"/>
</dbReference>
<gene>
    <name evidence="3" type="ORF">DQK91_09765</name>
</gene>
<dbReference type="InterPro" id="IPR008279">
    <property type="entry name" value="PEP-util_enz_mobile_dom"/>
</dbReference>
<dbReference type="Pfam" id="PF00391">
    <property type="entry name" value="PEP-utilizers"/>
    <property type="match status" value="1"/>
</dbReference>
<dbReference type="InterPro" id="IPR051549">
    <property type="entry name" value="PEP_Utilizing_Enz"/>
</dbReference>
<dbReference type="GO" id="GO:0005524">
    <property type="term" value="F:ATP binding"/>
    <property type="evidence" value="ECO:0007669"/>
    <property type="project" value="InterPro"/>
</dbReference>
<dbReference type="Proteomes" id="UP000434052">
    <property type="component" value="Unassembled WGS sequence"/>
</dbReference>
<evidence type="ECO:0000259" key="2">
    <source>
        <dbReference type="Pfam" id="PF01326"/>
    </source>
</evidence>
<comment type="caution">
    <text evidence="3">The sequence shown here is derived from an EMBL/GenBank/DDBJ whole genome shotgun (WGS) entry which is preliminary data.</text>
</comment>
<proteinExistence type="predicted"/>
<dbReference type="AlphaFoldDB" id="A0A6P1ZKS1"/>
<dbReference type="OrthoDB" id="9765468at2"/>
<dbReference type="PANTHER" id="PTHR43615:SF1">
    <property type="entry name" value="PPDK_N DOMAIN-CONTAINING PROTEIN"/>
    <property type="match status" value="1"/>
</dbReference>
<dbReference type="SUPFAM" id="SSF52009">
    <property type="entry name" value="Phosphohistidine domain"/>
    <property type="match status" value="1"/>
</dbReference>
<evidence type="ECO:0000259" key="1">
    <source>
        <dbReference type="Pfam" id="PF00391"/>
    </source>
</evidence>
<protein>
    <recommendedName>
        <fullName evidence="5">Pyruvate, water dikinase</fullName>
    </recommendedName>
</protein>
<dbReference type="Gene3D" id="3.30.1490.20">
    <property type="entry name" value="ATP-grasp fold, A domain"/>
    <property type="match status" value="1"/>
</dbReference>
<dbReference type="Pfam" id="PF01326">
    <property type="entry name" value="PPDK_N"/>
    <property type="match status" value="1"/>
</dbReference>
<dbReference type="InterPro" id="IPR013815">
    <property type="entry name" value="ATP_grasp_subdomain_1"/>
</dbReference>
<sequence length="737" mass="80533">MSSCLIPSPDPNPLAELYTMAASDTPYLIPTSDAAARQTALVGGKASGIARLAAADLPVVSGLAVTVRAYHDFIAASGLSRTLDKLVTARDFRAMRWEAVWDTSLEIRNRFNRAQVPDAIREAVTAAMDAYSLRGPVALRSSASSEDAAGHSFAGLHDSFLDLADAAAVANHLPLLFASLWSDRALLYRSELGLDPAQSAMAGLIQPMRTGPAAGICFTKSPMDERRLVVEAHAGPGIELVSGQAEPARWIVDRESRAIVEQTGADSPLPESTILDIASVALEAESVLGTALDMEWIVPDDADGVRILQARPITALPGANATENGDARPWKREDRRPWDMSLHRSFGQLKELRRRAETLIPAMEEDARQMRESSSKNMDNDALADEIERRLKVYQDWNDRYYEEFVPLAHAVRLFGQVYNDQLAPDDPFAFRDLLAGERLAGLARNEQLEDMADMLRADETLRDSVARGEFPESSPLQPKFLDFIDAYGDLTCHIAWCSEGEAAVLDLLVELAKRPRRAPKQRDITDAEQDFLRSFPESQQDFATELLDLARAAYRLRDDDNMALGRVEAAMLDAVEDGRQRLHERFGADARRLSPQDTARSLRDPQYVPACIGCEEPDRPAPSRRAAVVHGQPAGPGIARGPARIVRSREDIYALKNGEVLVCDSVDPAMTFAAPLAAAIVERRGGMLVHGAIIAREYGLPCVTGVNNATEIFEDGEVLIVNGEDGTVRRAAGEPA</sequence>
<evidence type="ECO:0008006" key="5">
    <source>
        <dbReference type="Google" id="ProtNLM"/>
    </source>
</evidence>
<dbReference type="EMBL" id="QMIF01000005">
    <property type="protein sequence ID" value="TVM34170.1"/>
    <property type="molecule type" value="Genomic_DNA"/>
</dbReference>
<reference evidence="3 4" key="1">
    <citation type="submission" date="2018-06" db="EMBL/GenBank/DDBJ databases">
        <title>Complete genome of Desulfovibrio marinus P48SEP.</title>
        <authorList>
            <person name="Crispim J.S."/>
            <person name="Vidigal P.M.P."/>
            <person name="Silva L.C.F."/>
            <person name="Araujo L.C."/>
            <person name="Laguardia C.N."/>
            <person name="Dias R.S."/>
            <person name="Sousa M.P."/>
            <person name="Paula S.O."/>
            <person name="Silva C."/>
        </authorList>
    </citation>
    <scope>NUCLEOTIDE SEQUENCE [LARGE SCALE GENOMIC DNA]</scope>
    <source>
        <strain evidence="3 4">P48SEP</strain>
    </source>
</reference>
<dbReference type="PANTHER" id="PTHR43615">
    <property type="entry name" value="PHOSPHOENOLPYRUVATE SYNTHASE-RELATED"/>
    <property type="match status" value="1"/>
</dbReference>
<dbReference type="Gene3D" id="3.30.470.20">
    <property type="entry name" value="ATP-grasp fold, B domain"/>
    <property type="match status" value="2"/>
</dbReference>
<feature type="domain" description="PEP-utilising enzyme mobile" evidence="1">
    <location>
        <begin position="657"/>
        <end position="727"/>
    </location>
</feature>
<name>A0A6P1ZKS1_9BACT</name>
<organism evidence="3 4">
    <name type="scientific">Oceanidesulfovibrio marinus</name>
    <dbReference type="NCBI Taxonomy" id="370038"/>
    <lineage>
        <taxon>Bacteria</taxon>
        <taxon>Pseudomonadati</taxon>
        <taxon>Thermodesulfobacteriota</taxon>
        <taxon>Desulfovibrionia</taxon>
        <taxon>Desulfovibrionales</taxon>
        <taxon>Desulfovibrionaceae</taxon>
        <taxon>Oceanidesulfovibrio</taxon>
    </lineage>
</organism>
<dbReference type="Gene3D" id="3.50.30.10">
    <property type="entry name" value="Phosphohistidine domain"/>
    <property type="match status" value="1"/>
</dbReference>
<accession>A0A6P1ZKS1</accession>
<evidence type="ECO:0000313" key="4">
    <source>
        <dbReference type="Proteomes" id="UP000434052"/>
    </source>
</evidence>
<evidence type="ECO:0000313" key="3">
    <source>
        <dbReference type="EMBL" id="TVM34170.1"/>
    </source>
</evidence>
<dbReference type="SUPFAM" id="SSF56059">
    <property type="entry name" value="Glutathione synthetase ATP-binding domain-like"/>
    <property type="match status" value="1"/>
</dbReference>
<dbReference type="InterPro" id="IPR002192">
    <property type="entry name" value="PPDK_AMP/ATP-bd"/>
</dbReference>
<feature type="domain" description="Pyruvate phosphate dikinase AMP/ATP-binding" evidence="2">
    <location>
        <begin position="40"/>
        <end position="263"/>
    </location>
</feature>
<dbReference type="GO" id="GO:0016301">
    <property type="term" value="F:kinase activity"/>
    <property type="evidence" value="ECO:0007669"/>
    <property type="project" value="InterPro"/>
</dbReference>